<dbReference type="SUPFAM" id="SSF57567">
    <property type="entry name" value="Serine protease inhibitors"/>
    <property type="match status" value="1"/>
</dbReference>
<dbReference type="EMBL" id="GANO01003721">
    <property type="protein sequence ID" value="JAB56150.1"/>
    <property type="molecule type" value="mRNA"/>
</dbReference>
<dbReference type="Pfam" id="PF01826">
    <property type="entry name" value="TIL"/>
    <property type="match status" value="1"/>
</dbReference>
<dbReference type="InterPro" id="IPR036084">
    <property type="entry name" value="Ser_inhib-like_sf"/>
</dbReference>
<dbReference type="InterPro" id="IPR002919">
    <property type="entry name" value="TIL_dom"/>
</dbReference>
<name>U5EFV4_9DIPT</name>
<evidence type="ECO:0000256" key="1">
    <source>
        <dbReference type="SAM" id="SignalP"/>
    </source>
</evidence>
<protein>
    <submittedName>
        <fullName evidence="3">Putative til domain-containing cysteine-rich salivary secreted peptide</fullName>
    </submittedName>
</protein>
<feature type="domain" description="TIL" evidence="2">
    <location>
        <begin position="29"/>
        <end position="78"/>
    </location>
</feature>
<feature type="signal peptide" evidence="1">
    <location>
        <begin position="1"/>
        <end position="21"/>
    </location>
</feature>
<dbReference type="CDD" id="cd19941">
    <property type="entry name" value="TIL"/>
    <property type="match status" value="1"/>
</dbReference>
<dbReference type="Gene3D" id="2.10.25.10">
    <property type="entry name" value="Laminin"/>
    <property type="match status" value="1"/>
</dbReference>
<organism evidence="3">
    <name type="scientific">Corethrella appendiculata</name>
    <dbReference type="NCBI Taxonomy" id="1370023"/>
    <lineage>
        <taxon>Eukaryota</taxon>
        <taxon>Metazoa</taxon>
        <taxon>Ecdysozoa</taxon>
        <taxon>Arthropoda</taxon>
        <taxon>Hexapoda</taxon>
        <taxon>Insecta</taxon>
        <taxon>Pterygota</taxon>
        <taxon>Neoptera</taxon>
        <taxon>Endopterygota</taxon>
        <taxon>Diptera</taxon>
        <taxon>Nematocera</taxon>
        <taxon>Culicoidea</taxon>
        <taxon>Chaoboridae</taxon>
        <taxon>Corethrella</taxon>
    </lineage>
</organism>
<proteinExistence type="evidence at transcript level"/>
<evidence type="ECO:0000259" key="2">
    <source>
        <dbReference type="Pfam" id="PF01826"/>
    </source>
</evidence>
<accession>U5EFV4</accession>
<evidence type="ECO:0000313" key="3">
    <source>
        <dbReference type="EMBL" id="JAB56150.1"/>
    </source>
</evidence>
<reference evidence="3" key="1">
    <citation type="journal article" date="2014" name="Insect Biochem. Mol. Biol.">
        <title>An insight into the sialome of the frog biting fly, Corethrella appendiculata.</title>
        <authorList>
            <person name="Ribeiro J.M.C."/>
            <person name="Chagas A.C."/>
            <person name="Pham V.M."/>
            <person name="Lounibos L.P."/>
            <person name="Calvo E."/>
        </authorList>
    </citation>
    <scope>NUCLEOTIDE SEQUENCE</scope>
    <source>
        <tissue evidence="3">Salivary glands</tissue>
    </source>
</reference>
<dbReference type="AlphaFoldDB" id="U5EFV4"/>
<keyword evidence="1" id="KW-0732">Signal</keyword>
<sequence>MRYFVVFLMLVSSILISMANSQLLNENGCGPNEIFKSCGSPCERRCNQKFVKFCAAVCKSGCFCNNGYCKNEKNECVRDLSLNNLFPNFSQN</sequence>
<feature type="chain" id="PRO_5004659373" evidence="1">
    <location>
        <begin position="22"/>
        <end position="92"/>
    </location>
</feature>